<name>A0A941AU90_9GAMM</name>
<comment type="caution">
    <text evidence="1">The sequence shown here is derived from an EMBL/GenBank/DDBJ whole genome shotgun (WGS) entry which is preliminary data.</text>
</comment>
<dbReference type="EMBL" id="JAGKTC010000002">
    <property type="protein sequence ID" value="MBP3984600.1"/>
    <property type="molecule type" value="Genomic_DNA"/>
</dbReference>
<evidence type="ECO:0000313" key="2">
    <source>
        <dbReference type="Proteomes" id="UP000673447"/>
    </source>
</evidence>
<keyword evidence="2" id="KW-1185">Reference proteome</keyword>
<reference evidence="1" key="1">
    <citation type="journal article" date="2016" name="Int. J. Syst. Evol. Microbiol.">
        <title>Pseudoxanthomonas helianthi sp. nov., isolated from roots of Jerusalem artichoke (Helianthus tuberosus).</title>
        <authorList>
            <person name="Kittiwongwattana C."/>
            <person name="Thawai C."/>
        </authorList>
    </citation>
    <scope>NUCLEOTIDE SEQUENCE</scope>
    <source>
        <strain evidence="1">110414</strain>
    </source>
</reference>
<reference evidence="1" key="2">
    <citation type="submission" date="2021-03" db="EMBL/GenBank/DDBJ databases">
        <authorList>
            <person name="Cao W."/>
        </authorList>
    </citation>
    <scope>NUCLEOTIDE SEQUENCE</scope>
    <source>
        <strain evidence="1">110414</strain>
    </source>
</reference>
<protein>
    <submittedName>
        <fullName evidence="1">Uncharacterized protein</fullName>
    </submittedName>
</protein>
<proteinExistence type="predicted"/>
<dbReference type="RefSeq" id="WP_210536468.1">
    <property type="nucleotide sequence ID" value="NZ_JAGKTC010000002.1"/>
</dbReference>
<evidence type="ECO:0000313" key="1">
    <source>
        <dbReference type="EMBL" id="MBP3984600.1"/>
    </source>
</evidence>
<sequence length="82" mass="9076">PHMSYLAVTDQEFDRVVSLRDAYRIMERFASDYLARGDTSISDFLHAYAGEVITGQTTDPAAAYDFLAAAEQVLSKQRAGGR</sequence>
<dbReference type="AlphaFoldDB" id="A0A941AU90"/>
<feature type="non-terminal residue" evidence="1">
    <location>
        <position position="1"/>
    </location>
</feature>
<dbReference type="Proteomes" id="UP000673447">
    <property type="component" value="Unassembled WGS sequence"/>
</dbReference>
<gene>
    <name evidence="1" type="ORF">J5837_09240</name>
</gene>
<accession>A0A941AU90</accession>
<organism evidence="1 2">
    <name type="scientific">Pseudoxanthomonas helianthi</name>
    <dbReference type="NCBI Taxonomy" id="1453541"/>
    <lineage>
        <taxon>Bacteria</taxon>
        <taxon>Pseudomonadati</taxon>
        <taxon>Pseudomonadota</taxon>
        <taxon>Gammaproteobacteria</taxon>
        <taxon>Lysobacterales</taxon>
        <taxon>Lysobacteraceae</taxon>
        <taxon>Pseudoxanthomonas</taxon>
    </lineage>
</organism>